<dbReference type="SUPFAM" id="SSF52172">
    <property type="entry name" value="CheY-like"/>
    <property type="match status" value="1"/>
</dbReference>
<evidence type="ECO:0000313" key="2">
    <source>
        <dbReference type="EMBL" id="GER42704.1"/>
    </source>
</evidence>
<name>A0A5A7QCA6_STRAF</name>
<dbReference type="GO" id="GO:0008168">
    <property type="term" value="F:methyltransferase activity"/>
    <property type="evidence" value="ECO:0007669"/>
    <property type="project" value="UniProtKB-KW"/>
</dbReference>
<accession>A0A5A7QCA6</accession>
<dbReference type="GO" id="GO:0032259">
    <property type="term" value="P:methylation"/>
    <property type="evidence" value="ECO:0007669"/>
    <property type="project" value="UniProtKB-KW"/>
</dbReference>
<dbReference type="OrthoDB" id="1750843at2759"/>
<keyword evidence="3" id="KW-1185">Reference proteome</keyword>
<dbReference type="Gene3D" id="3.30.70.1170">
    <property type="entry name" value="Sun protein, domain 3"/>
    <property type="match status" value="1"/>
</dbReference>
<reference evidence="3" key="1">
    <citation type="journal article" date="2019" name="Curr. Biol.">
        <title>Genome Sequence of Striga asiatica Provides Insight into the Evolution of Plant Parasitism.</title>
        <authorList>
            <person name="Yoshida S."/>
            <person name="Kim S."/>
            <person name="Wafula E.K."/>
            <person name="Tanskanen J."/>
            <person name="Kim Y.M."/>
            <person name="Honaas L."/>
            <person name="Yang Z."/>
            <person name="Spallek T."/>
            <person name="Conn C.E."/>
            <person name="Ichihashi Y."/>
            <person name="Cheong K."/>
            <person name="Cui S."/>
            <person name="Der J.P."/>
            <person name="Gundlach H."/>
            <person name="Jiao Y."/>
            <person name="Hori C."/>
            <person name="Ishida J.K."/>
            <person name="Kasahara H."/>
            <person name="Kiba T."/>
            <person name="Kim M.S."/>
            <person name="Koo N."/>
            <person name="Laohavisit A."/>
            <person name="Lee Y.H."/>
            <person name="Lumba S."/>
            <person name="McCourt P."/>
            <person name="Mortimer J.C."/>
            <person name="Mutuku J.M."/>
            <person name="Nomura T."/>
            <person name="Sasaki-Sekimoto Y."/>
            <person name="Seto Y."/>
            <person name="Wang Y."/>
            <person name="Wakatake T."/>
            <person name="Sakakibara H."/>
            <person name="Demura T."/>
            <person name="Yamaguchi S."/>
            <person name="Yoneyama K."/>
            <person name="Manabe R.I."/>
            <person name="Nelson D.C."/>
            <person name="Schulman A.H."/>
            <person name="Timko M.P."/>
            <person name="dePamphilis C.W."/>
            <person name="Choi D."/>
            <person name="Shirasu K."/>
        </authorList>
    </citation>
    <scope>NUCLEOTIDE SEQUENCE [LARGE SCALE GENOMIC DNA]</scope>
    <source>
        <strain evidence="3">cv. UVA1</strain>
    </source>
</reference>
<dbReference type="InterPro" id="IPR011006">
    <property type="entry name" value="CheY-like_superfamily"/>
</dbReference>
<evidence type="ECO:0000256" key="1">
    <source>
        <dbReference type="SAM" id="MobiDB-lite"/>
    </source>
</evidence>
<organism evidence="2 3">
    <name type="scientific">Striga asiatica</name>
    <name type="common">Asiatic witchweed</name>
    <name type="synonym">Buchnera asiatica</name>
    <dbReference type="NCBI Taxonomy" id="4170"/>
    <lineage>
        <taxon>Eukaryota</taxon>
        <taxon>Viridiplantae</taxon>
        <taxon>Streptophyta</taxon>
        <taxon>Embryophyta</taxon>
        <taxon>Tracheophyta</taxon>
        <taxon>Spermatophyta</taxon>
        <taxon>Magnoliopsida</taxon>
        <taxon>eudicotyledons</taxon>
        <taxon>Gunneridae</taxon>
        <taxon>Pentapetalae</taxon>
        <taxon>asterids</taxon>
        <taxon>lamiids</taxon>
        <taxon>Lamiales</taxon>
        <taxon>Orobanchaceae</taxon>
        <taxon>Buchnereae</taxon>
        <taxon>Striga</taxon>
    </lineage>
</organism>
<gene>
    <name evidence="2" type="ORF">STAS_19527</name>
</gene>
<proteinExistence type="predicted"/>
<protein>
    <submittedName>
        <fullName evidence="2">S-adenosyl-L-methionine-dependentmethyltransferases superfamily protein</fullName>
    </submittedName>
</protein>
<feature type="region of interest" description="Disordered" evidence="1">
    <location>
        <begin position="73"/>
        <end position="97"/>
    </location>
</feature>
<feature type="region of interest" description="Disordered" evidence="1">
    <location>
        <begin position="1"/>
        <end position="26"/>
    </location>
</feature>
<dbReference type="AlphaFoldDB" id="A0A5A7QCA6"/>
<comment type="caution">
    <text evidence="2">The sequence shown here is derived from an EMBL/GenBank/DDBJ whole genome shotgun (WGS) entry which is preliminary data.</text>
</comment>
<dbReference type="EMBL" id="BKCP01006427">
    <property type="protein sequence ID" value="GER42704.1"/>
    <property type="molecule type" value="Genomic_DNA"/>
</dbReference>
<evidence type="ECO:0000313" key="3">
    <source>
        <dbReference type="Proteomes" id="UP000325081"/>
    </source>
</evidence>
<keyword evidence="2" id="KW-0808">Transferase</keyword>
<dbReference type="Proteomes" id="UP000325081">
    <property type="component" value="Unassembled WGS sequence"/>
</dbReference>
<keyword evidence="2" id="KW-0489">Methyltransferase</keyword>
<sequence length="288" mass="32617">MAGSVPNKKKKGAKLLDPPPLKKQKAEFSFYSDGSCEPEELQESDVEEHGNATLLQKCCYDPFAHDILLRSEDEDDEEEDAGAGADSDSNSDESDIETRARAIDEERELEEEANRAPDLSNINIQINMKESKKGRHTRIMLISLKEIEGFIEMFPVVELMELIEAFENPRPICLCTNTLKTRRRDLAGILLNIAKWVLFANVGVFSAGLRVLVVDDDPTWLKILEKMLKKCNYEDGRLMLADADDKQPKKKVHMGMLATQFHYNFWDIKLAQHIDEGNEDGLYPGVSN</sequence>